<protein>
    <submittedName>
        <fullName evidence="1">Uncharacterized protein</fullName>
    </submittedName>
</protein>
<accession>A0A1J4KYT7</accession>
<dbReference type="EMBL" id="MLAK01000111">
    <property type="protein sequence ID" value="OHT16415.1"/>
    <property type="molecule type" value="Genomic_DNA"/>
</dbReference>
<dbReference type="SUPFAM" id="SSF48371">
    <property type="entry name" value="ARM repeat"/>
    <property type="match status" value="1"/>
</dbReference>
<proteinExistence type="predicted"/>
<dbReference type="GeneID" id="94825529"/>
<reference evidence="1" key="1">
    <citation type="submission" date="2016-10" db="EMBL/GenBank/DDBJ databases">
        <authorList>
            <person name="Benchimol M."/>
            <person name="Almeida L.G."/>
            <person name="Vasconcelos A.T."/>
            <person name="Perreira-Neves A."/>
            <person name="Rosa I.A."/>
            <person name="Tasca T."/>
            <person name="Bogo M.R."/>
            <person name="de Souza W."/>
        </authorList>
    </citation>
    <scope>NUCLEOTIDE SEQUENCE [LARGE SCALE GENOMIC DNA]</scope>
    <source>
        <strain evidence="1">K</strain>
    </source>
</reference>
<dbReference type="RefSeq" id="XP_068369551.1">
    <property type="nucleotide sequence ID" value="XM_068490825.1"/>
</dbReference>
<evidence type="ECO:0000313" key="2">
    <source>
        <dbReference type="Proteomes" id="UP000179807"/>
    </source>
</evidence>
<dbReference type="VEuPathDB" id="TrichDB:TRFO_02662"/>
<organism evidence="1 2">
    <name type="scientific">Tritrichomonas foetus</name>
    <dbReference type="NCBI Taxonomy" id="1144522"/>
    <lineage>
        <taxon>Eukaryota</taxon>
        <taxon>Metamonada</taxon>
        <taxon>Parabasalia</taxon>
        <taxon>Tritrichomonadida</taxon>
        <taxon>Tritrichomonadidae</taxon>
        <taxon>Tritrichomonas</taxon>
    </lineage>
</organism>
<dbReference type="AlphaFoldDB" id="A0A1J4KYT7"/>
<name>A0A1J4KYT7_9EUKA</name>
<keyword evidence="2" id="KW-1185">Reference proteome</keyword>
<comment type="caution">
    <text evidence="1">The sequence shown here is derived from an EMBL/GenBank/DDBJ whole genome shotgun (WGS) entry which is preliminary data.</text>
</comment>
<gene>
    <name evidence="1" type="ORF">TRFO_02662</name>
</gene>
<dbReference type="InterPro" id="IPR016024">
    <property type="entry name" value="ARM-type_fold"/>
</dbReference>
<sequence>MEYKSITGIREEKGKIQLLDVDLEYNMNDNKIEHLYKEFLENFSQNHFVAINSILKRIVQYIHKDTENINCRPVLILIIQKLIYYYHQEIDLHFLIHLFEITTFMSNDNDVFSEDVNICFLVDILTQKENEIDQNIAIHTFSTLCNILNDSHLARINFIQKVNIIDFANTIFSYSNNELNSKVYTLLVSLLKDDEINPKLFSDFFYQIMEKSNFTNLPTEFIWFINVYIRRIKDNTDEIQHIINSLILKIDFKLLFSSFCDFNDERFHSIIVLLQFLINQTQDNFILNNKIMIEFQPLIQAFQKSSKSYEIKKVLCEFIISYIYSPSFNCFSSFSQIVELIYPFSNESFLTSKIAFRVFQTLLFKCQSESLSNELNDTLIMNMLINTDLMNFFIRIINDSDSIELINDSFDLLISIMNSLMNNTNIENILIFIEPIGELLQEIHEDEEFRRKLHTQLNEYNIEQGNHDDKIEVLQQIYLQLTQKL</sequence>
<dbReference type="Proteomes" id="UP000179807">
    <property type="component" value="Unassembled WGS sequence"/>
</dbReference>
<evidence type="ECO:0000313" key="1">
    <source>
        <dbReference type="EMBL" id="OHT16415.1"/>
    </source>
</evidence>